<name>A0A367E9G1_9ACTN</name>
<keyword evidence="9" id="KW-1185">Reference proteome</keyword>
<evidence type="ECO:0000256" key="3">
    <source>
        <dbReference type="ARBA" id="ARBA00022475"/>
    </source>
</evidence>
<comment type="subcellular location">
    <subcellularLocation>
        <location evidence="1">Cell membrane</location>
        <topology evidence="1">Multi-pass membrane protein</topology>
    </subcellularLocation>
</comment>
<evidence type="ECO:0000256" key="7">
    <source>
        <dbReference type="SAM" id="MobiDB-lite"/>
    </source>
</evidence>
<keyword evidence="5" id="KW-1133">Transmembrane helix</keyword>
<sequence>MTCFDRRDLGLLSLRLGTGGVLFAHGAQKLFGWFSGHGLEGTAQFMESLGYKPGKASALASGLAEAGGGALLALGFATPAAGAAVVGGMAGAAAVHAPNGFFNTSGGYELPALYGLVGASLAVAGPGRISLDHACGHHLNRGWMVPAALAAAAAGATAAVKSRSGQLRASENAEEAPDAPDAQEPMQETSSDE</sequence>
<proteinExistence type="inferred from homology"/>
<reference evidence="8 9" key="1">
    <citation type="submission" date="2018-06" db="EMBL/GenBank/DDBJ databases">
        <title>Streptomyces reniochalinae sp. nov. and Streptomyces diacarnus sp. nov. from marine sponges.</title>
        <authorList>
            <person name="Li L."/>
        </authorList>
    </citation>
    <scope>NUCLEOTIDE SEQUENCE [LARGE SCALE GENOMIC DNA]</scope>
    <source>
        <strain evidence="8 9">LHW50302</strain>
    </source>
</reference>
<dbReference type="InterPro" id="IPR051907">
    <property type="entry name" value="DoxX-like_oxidoreductase"/>
</dbReference>
<gene>
    <name evidence="8" type="ORF">DQ392_30720</name>
</gene>
<dbReference type="Proteomes" id="UP000253507">
    <property type="component" value="Unassembled WGS sequence"/>
</dbReference>
<dbReference type="GO" id="GO:0005886">
    <property type="term" value="C:plasma membrane"/>
    <property type="evidence" value="ECO:0007669"/>
    <property type="project" value="UniProtKB-SubCell"/>
</dbReference>
<evidence type="ECO:0000256" key="2">
    <source>
        <dbReference type="ARBA" id="ARBA00006679"/>
    </source>
</evidence>
<feature type="region of interest" description="Disordered" evidence="7">
    <location>
        <begin position="163"/>
        <end position="193"/>
    </location>
</feature>
<keyword evidence="6" id="KW-0472">Membrane</keyword>
<dbReference type="PANTHER" id="PTHR33452:SF1">
    <property type="entry name" value="INNER MEMBRANE PROTEIN YPHA-RELATED"/>
    <property type="match status" value="1"/>
</dbReference>
<evidence type="ECO:0000256" key="1">
    <source>
        <dbReference type="ARBA" id="ARBA00004651"/>
    </source>
</evidence>
<evidence type="ECO:0000313" key="8">
    <source>
        <dbReference type="EMBL" id="RCG13880.1"/>
    </source>
</evidence>
<dbReference type="RefSeq" id="WP_114018970.1">
    <property type="nucleotide sequence ID" value="NZ_QOIM01000046.1"/>
</dbReference>
<dbReference type="Pfam" id="PF07681">
    <property type="entry name" value="DoxX"/>
    <property type="match status" value="1"/>
</dbReference>
<evidence type="ECO:0000256" key="4">
    <source>
        <dbReference type="ARBA" id="ARBA00022692"/>
    </source>
</evidence>
<evidence type="ECO:0000313" key="9">
    <source>
        <dbReference type="Proteomes" id="UP000253507"/>
    </source>
</evidence>
<protein>
    <submittedName>
        <fullName evidence="8">DoxX family protein</fullName>
    </submittedName>
</protein>
<keyword evidence="3" id="KW-1003">Cell membrane</keyword>
<keyword evidence="4" id="KW-0812">Transmembrane</keyword>
<dbReference type="AlphaFoldDB" id="A0A367E9G1"/>
<evidence type="ECO:0000256" key="5">
    <source>
        <dbReference type="ARBA" id="ARBA00022989"/>
    </source>
</evidence>
<organism evidence="8 9">
    <name type="scientific">Streptomyces reniochalinae</name>
    <dbReference type="NCBI Taxonomy" id="2250578"/>
    <lineage>
        <taxon>Bacteria</taxon>
        <taxon>Bacillati</taxon>
        <taxon>Actinomycetota</taxon>
        <taxon>Actinomycetes</taxon>
        <taxon>Kitasatosporales</taxon>
        <taxon>Streptomycetaceae</taxon>
        <taxon>Streptomyces</taxon>
    </lineage>
</organism>
<dbReference type="EMBL" id="QOIM01000046">
    <property type="protein sequence ID" value="RCG13880.1"/>
    <property type="molecule type" value="Genomic_DNA"/>
</dbReference>
<dbReference type="InterPro" id="IPR032808">
    <property type="entry name" value="DoxX"/>
</dbReference>
<dbReference type="PANTHER" id="PTHR33452">
    <property type="entry name" value="OXIDOREDUCTASE CATD-RELATED"/>
    <property type="match status" value="1"/>
</dbReference>
<evidence type="ECO:0000256" key="6">
    <source>
        <dbReference type="ARBA" id="ARBA00023136"/>
    </source>
</evidence>
<comment type="caution">
    <text evidence="8">The sequence shown here is derived from an EMBL/GenBank/DDBJ whole genome shotgun (WGS) entry which is preliminary data.</text>
</comment>
<comment type="similarity">
    <text evidence="2">Belongs to the DoxX family.</text>
</comment>
<dbReference type="OrthoDB" id="346004at2"/>
<accession>A0A367E9G1</accession>